<dbReference type="Proteomes" id="UP000779900">
    <property type="component" value="Unassembled WGS sequence"/>
</dbReference>
<dbReference type="EMBL" id="VGIR01000118">
    <property type="protein sequence ID" value="MBM3332687.1"/>
    <property type="molecule type" value="Genomic_DNA"/>
</dbReference>
<name>A0A937XGI2_UNCW3</name>
<evidence type="ECO:0000313" key="2">
    <source>
        <dbReference type="Proteomes" id="UP000779900"/>
    </source>
</evidence>
<dbReference type="AlphaFoldDB" id="A0A937XGI2"/>
<reference evidence="1" key="1">
    <citation type="submission" date="2019-03" db="EMBL/GenBank/DDBJ databases">
        <title>Lake Tanganyika Metagenome-Assembled Genomes (MAGs).</title>
        <authorList>
            <person name="Tran P."/>
        </authorList>
    </citation>
    <scope>NUCLEOTIDE SEQUENCE</scope>
    <source>
        <strain evidence="1">K_DeepCast_150m_m2_040</strain>
    </source>
</reference>
<organism evidence="1 2">
    <name type="scientific">candidate division WOR-3 bacterium</name>
    <dbReference type="NCBI Taxonomy" id="2052148"/>
    <lineage>
        <taxon>Bacteria</taxon>
        <taxon>Bacteria division WOR-3</taxon>
    </lineage>
</organism>
<comment type="caution">
    <text evidence="1">The sequence shown here is derived from an EMBL/GenBank/DDBJ whole genome shotgun (WGS) entry which is preliminary data.</text>
</comment>
<accession>A0A937XGI2</accession>
<gene>
    <name evidence="1" type="ORF">FJY68_12720</name>
</gene>
<proteinExistence type="predicted"/>
<protein>
    <submittedName>
        <fullName evidence="1">Uncharacterized protein</fullName>
    </submittedName>
</protein>
<evidence type="ECO:0000313" key="1">
    <source>
        <dbReference type="EMBL" id="MBM3332687.1"/>
    </source>
</evidence>
<sequence>MVEMVERMLDLHKQLTKAKTPHGQESLKRTIQATDNQIEALVYELYGLNEDEIRIVDQLA</sequence>